<organism evidence="1 2">
    <name type="scientific">Holotrichia oblita</name>
    <name type="common">Chafer beetle</name>
    <dbReference type="NCBI Taxonomy" id="644536"/>
    <lineage>
        <taxon>Eukaryota</taxon>
        <taxon>Metazoa</taxon>
        <taxon>Ecdysozoa</taxon>
        <taxon>Arthropoda</taxon>
        <taxon>Hexapoda</taxon>
        <taxon>Insecta</taxon>
        <taxon>Pterygota</taxon>
        <taxon>Neoptera</taxon>
        <taxon>Endopterygota</taxon>
        <taxon>Coleoptera</taxon>
        <taxon>Polyphaga</taxon>
        <taxon>Scarabaeiformia</taxon>
        <taxon>Scarabaeidae</taxon>
        <taxon>Melolonthinae</taxon>
        <taxon>Holotrichia</taxon>
    </lineage>
</organism>
<dbReference type="EMBL" id="CM043018">
    <property type="protein sequence ID" value="KAI4463230.1"/>
    <property type="molecule type" value="Genomic_DNA"/>
</dbReference>
<evidence type="ECO:0000313" key="2">
    <source>
        <dbReference type="Proteomes" id="UP001056778"/>
    </source>
</evidence>
<gene>
    <name evidence="1" type="ORF">MML48_4g00000647</name>
</gene>
<comment type="caution">
    <text evidence="1">The sequence shown here is derived from an EMBL/GenBank/DDBJ whole genome shotgun (WGS) entry which is preliminary data.</text>
</comment>
<sequence length="220" mass="25235">MNNNHYDDLGGCKYAVAFLAWLHRRSEDPPSTSNKCYWKKSKLATIGTSPKFIKVKEIGGPPKTAQEGNSNFLEKVIDYSMKIGHIDSELIKYYKEFSPSERLSINYLIITMPNAKLASPLEFVKYCSTNMDTSICEEAFQLTLDQSDCPLWHELRYTRITALKAYEAAHSHSFDGSLVEVIIGASKLKETEPLKRGRSLEKDVWRKWRKRQGLKYTNVV</sequence>
<protein>
    <submittedName>
        <fullName evidence="1">Uncharacterized protein</fullName>
    </submittedName>
</protein>
<name>A0ACB9T8S4_HOLOL</name>
<keyword evidence="2" id="KW-1185">Reference proteome</keyword>
<reference evidence="1" key="1">
    <citation type="submission" date="2022-04" db="EMBL/GenBank/DDBJ databases">
        <title>Chromosome-scale genome assembly of Holotrichia oblita Faldermann.</title>
        <authorList>
            <person name="Rongchong L."/>
        </authorList>
    </citation>
    <scope>NUCLEOTIDE SEQUENCE</scope>
    <source>
        <strain evidence="1">81SQS9</strain>
    </source>
</reference>
<accession>A0ACB9T8S4</accession>
<evidence type="ECO:0000313" key="1">
    <source>
        <dbReference type="EMBL" id="KAI4463230.1"/>
    </source>
</evidence>
<dbReference type="Proteomes" id="UP001056778">
    <property type="component" value="Chromosome 4"/>
</dbReference>
<proteinExistence type="predicted"/>